<keyword evidence="4" id="KW-0997">Cell inner membrane</keyword>
<feature type="transmembrane region" description="Helical" evidence="8">
    <location>
        <begin position="90"/>
        <end position="117"/>
    </location>
</feature>
<feature type="domain" description="ABC transmembrane type-1" evidence="9">
    <location>
        <begin position="91"/>
        <end position="298"/>
    </location>
</feature>
<comment type="similarity">
    <text evidence="8">Belongs to the binding-protein-dependent transport system permease family.</text>
</comment>
<feature type="transmembrane region" description="Helical" evidence="8">
    <location>
        <begin position="277"/>
        <end position="297"/>
    </location>
</feature>
<comment type="subcellular location">
    <subcellularLocation>
        <location evidence="1">Cell inner membrane</location>
        <topology evidence="1">Multi-pass membrane protein</topology>
    </subcellularLocation>
    <subcellularLocation>
        <location evidence="8">Cell membrane</location>
        <topology evidence="8">Multi-pass membrane protein</topology>
    </subcellularLocation>
</comment>
<dbReference type="PANTHER" id="PTHR43357:SF4">
    <property type="entry name" value="INNER MEMBRANE ABC TRANSPORTER PERMEASE PROTEIN YDCV"/>
    <property type="match status" value="1"/>
</dbReference>
<keyword evidence="5 8" id="KW-0812">Transmembrane</keyword>
<feature type="transmembrane region" description="Helical" evidence="8">
    <location>
        <begin position="36"/>
        <end position="58"/>
    </location>
</feature>
<keyword evidence="11" id="KW-1185">Reference proteome</keyword>
<name>H0QK81_ARTG1</name>
<keyword evidence="6 8" id="KW-1133">Transmembrane helix</keyword>
<accession>H0QK81</accession>
<dbReference type="SUPFAM" id="SSF161098">
    <property type="entry name" value="MetI-like"/>
    <property type="match status" value="1"/>
</dbReference>
<evidence type="ECO:0000256" key="2">
    <source>
        <dbReference type="ARBA" id="ARBA00022448"/>
    </source>
</evidence>
<gene>
    <name evidence="10" type="ORF">ARGLB_037_01720</name>
</gene>
<evidence type="ECO:0000313" key="10">
    <source>
        <dbReference type="EMBL" id="GAB13321.1"/>
    </source>
</evidence>
<dbReference type="eggNOG" id="COG1178">
    <property type="taxonomic scope" value="Bacteria"/>
</dbReference>
<dbReference type="Proteomes" id="UP000003828">
    <property type="component" value="Unassembled WGS sequence"/>
</dbReference>
<feature type="transmembrane region" description="Helical" evidence="8">
    <location>
        <begin position="231"/>
        <end position="252"/>
    </location>
</feature>
<dbReference type="InterPro" id="IPR035906">
    <property type="entry name" value="MetI-like_sf"/>
</dbReference>
<feature type="transmembrane region" description="Helical" evidence="8">
    <location>
        <begin position="171"/>
        <end position="193"/>
    </location>
</feature>
<evidence type="ECO:0000256" key="6">
    <source>
        <dbReference type="ARBA" id="ARBA00022989"/>
    </source>
</evidence>
<dbReference type="GO" id="GO:0005886">
    <property type="term" value="C:plasma membrane"/>
    <property type="evidence" value="ECO:0007669"/>
    <property type="project" value="UniProtKB-SubCell"/>
</dbReference>
<dbReference type="GO" id="GO:0055085">
    <property type="term" value="P:transmembrane transport"/>
    <property type="evidence" value="ECO:0007669"/>
    <property type="project" value="InterPro"/>
</dbReference>
<evidence type="ECO:0000256" key="7">
    <source>
        <dbReference type="ARBA" id="ARBA00023136"/>
    </source>
</evidence>
<evidence type="ECO:0000256" key="4">
    <source>
        <dbReference type="ARBA" id="ARBA00022519"/>
    </source>
</evidence>
<evidence type="ECO:0000259" key="9">
    <source>
        <dbReference type="PROSITE" id="PS50928"/>
    </source>
</evidence>
<sequence length="349" mass="38296">MTTIPETKPPAQAVAPRPEYPAPKYRRILGADRSQLLFWATIIILALLVLAPVVPTLYQSVMDRPLYEEGGLFTAENYARLFTEADFGSVAWNTILFAVMTTVMTLLIAVPMAIVVIRTNIPGRKFFGAAMQWPFFISSLILGFGWITMYGPAGFASVEVRRVLGFLPWDLYTLPGMALTEAVALAPIAYLFCANALRNSDASLEGAAQTVGAGPFRILWSVIIPMLRPPIVYSSVLVFSMSIETLSIPLLYGQPVDITVFATFLYKNGLQSIDPDYGILGAASTIILLVTVLLVAIQAKMLKDAKRFVSVRGKATRPACWTWAGSNGWPSRSSPSTLSSARWCRSWAW</sequence>
<comment type="caution">
    <text evidence="10">The sequence shown here is derived from an EMBL/GenBank/DDBJ whole genome shotgun (WGS) entry which is preliminary data.</text>
</comment>
<dbReference type="PANTHER" id="PTHR43357">
    <property type="entry name" value="INNER MEMBRANE ABC TRANSPORTER PERMEASE PROTEIN YDCV"/>
    <property type="match status" value="1"/>
</dbReference>
<feature type="transmembrane region" description="Helical" evidence="8">
    <location>
        <begin position="129"/>
        <end position="151"/>
    </location>
</feature>
<dbReference type="AlphaFoldDB" id="H0QK81"/>
<evidence type="ECO:0000256" key="8">
    <source>
        <dbReference type="RuleBase" id="RU363032"/>
    </source>
</evidence>
<dbReference type="EMBL" id="BAEG01000037">
    <property type="protein sequence ID" value="GAB13321.1"/>
    <property type="molecule type" value="Genomic_DNA"/>
</dbReference>
<dbReference type="PROSITE" id="PS50928">
    <property type="entry name" value="ABC_TM1"/>
    <property type="match status" value="1"/>
</dbReference>
<reference evidence="10 11" key="1">
    <citation type="submission" date="2011-12" db="EMBL/GenBank/DDBJ databases">
        <title>Whole genome shotgun sequence of Arthrobacter globiformis NBRC 12137.</title>
        <authorList>
            <person name="Miyazawa S."/>
            <person name="Hosoyama A."/>
            <person name="Tsuchikane K."/>
            <person name="Katsumata H."/>
            <person name="Yamazaki S."/>
            <person name="Fujita N."/>
        </authorList>
    </citation>
    <scope>NUCLEOTIDE SEQUENCE [LARGE SCALE GENOMIC DNA]</scope>
    <source>
        <strain evidence="10 11">NBRC 12137</strain>
    </source>
</reference>
<keyword evidence="7 8" id="KW-0472">Membrane</keyword>
<dbReference type="Pfam" id="PF00528">
    <property type="entry name" value="BPD_transp_1"/>
    <property type="match status" value="1"/>
</dbReference>
<evidence type="ECO:0000256" key="1">
    <source>
        <dbReference type="ARBA" id="ARBA00004429"/>
    </source>
</evidence>
<keyword evidence="3" id="KW-1003">Cell membrane</keyword>
<dbReference type="Gene3D" id="1.10.3720.10">
    <property type="entry name" value="MetI-like"/>
    <property type="match status" value="1"/>
</dbReference>
<evidence type="ECO:0000313" key="11">
    <source>
        <dbReference type="Proteomes" id="UP000003828"/>
    </source>
</evidence>
<protein>
    <submittedName>
        <fullName evidence="10">ABC transporter permease protein</fullName>
    </submittedName>
</protein>
<dbReference type="STRING" id="1077972.ARGLB_037_01720"/>
<dbReference type="RefSeq" id="WP_003800457.1">
    <property type="nucleotide sequence ID" value="NZ_BAEG01000037.1"/>
</dbReference>
<dbReference type="InterPro" id="IPR000515">
    <property type="entry name" value="MetI-like"/>
</dbReference>
<proteinExistence type="inferred from homology"/>
<evidence type="ECO:0000256" key="3">
    <source>
        <dbReference type="ARBA" id="ARBA00022475"/>
    </source>
</evidence>
<evidence type="ECO:0000256" key="5">
    <source>
        <dbReference type="ARBA" id="ARBA00022692"/>
    </source>
</evidence>
<dbReference type="CDD" id="cd06261">
    <property type="entry name" value="TM_PBP2"/>
    <property type="match status" value="1"/>
</dbReference>
<keyword evidence="2 8" id="KW-0813">Transport</keyword>
<organism evidence="10 11">
    <name type="scientific">Arthrobacter globiformis (strain ATCC 8010 / DSM 20124 / JCM 1332 / NBRC 12137 / NCIMB 8907 / NRRL B-2979 / 168)</name>
    <dbReference type="NCBI Taxonomy" id="1077972"/>
    <lineage>
        <taxon>Bacteria</taxon>
        <taxon>Bacillati</taxon>
        <taxon>Actinomycetota</taxon>
        <taxon>Actinomycetes</taxon>
        <taxon>Micrococcales</taxon>
        <taxon>Micrococcaceae</taxon>
        <taxon>Arthrobacter</taxon>
    </lineage>
</organism>